<dbReference type="GO" id="GO:0003841">
    <property type="term" value="F:1-acylglycerol-3-phosphate O-acyltransferase activity"/>
    <property type="evidence" value="ECO:0007669"/>
    <property type="project" value="TreeGrafter"/>
</dbReference>
<proteinExistence type="predicted"/>
<dbReference type="Pfam" id="PF01553">
    <property type="entry name" value="Acyltransferase"/>
    <property type="match status" value="1"/>
</dbReference>
<dbReference type="InterPro" id="IPR002123">
    <property type="entry name" value="Plipid/glycerol_acylTrfase"/>
</dbReference>
<feature type="domain" description="Phospholipid/glycerol acyltransferase" evidence="3">
    <location>
        <begin position="34"/>
        <end position="145"/>
    </location>
</feature>
<evidence type="ECO:0000259" key="3">
    <source>
        <dbReference type="SMART" id="SM00563"/>
    </source>
</evidence>
<reference evidence="4 5" key="1">
    <citation type="submission" date="2019-03" db="EMBL/GenBank/DDBJ databases">
        <authorList>
            <person name="Kim M.K.M."/>
        </authorList>
    </citation>
    <scope>NUCLEOTIDE SEQUENCE [LARGE SCALE GENOMIC DNA]</scope>
    <source>
        <strain evidence="4 5">18JY21-1</strain>
    </source>
</reference>
<dbReference type="OrthoDB" id="9803035at2"/>
<dbReference type="EMBL" id="SKFG01000001">
    <property type="protein sequence ID" value="TCZ81235.1"/>
    <property type="molecule type" value="Genomic_DNA"/>
</dbReference>
<evidence type="ECO:0000313" key="5">
    <source>
        <dbReference type="Proteomes" id="UP000295418"/>
    </source>
</evidence>
<name>A0A4R4ERQ5_9BACL</name>
<evidence type="ECO:0000313" key="4">
    <source>
        <dbReference type="EMBL" id="TCZ81235.1"/>
    </source>
</evidence>
<dbReference type="SMART" id="SM00563">
    <property type="entry name" value="PlsC"/>
    <property type="match status" value="1"/>
</dbReference>
<protein>
    <submittedName>
        <fullName evidence="4">1-acyl-sn-glycerol-3-phosphate acyltransferase</fullName>
    </submittedName>
</protein>
<evidence type="ECO:0000256" key="1">
    <source>
        <dbReference type="ARBA" id="ARBA00022679"/>
    </source>
</evidence>
<dbReference type="AlphaFoldDB" id="A0A4R4ERQ5"/>
<keyword evidence="2 4" id="KW-0012">Acyltransferase</keyword>
<dbReference type="SUPFAM" id="SSF69593">
    <property type="entry name" value="Glycerol-3-phosphate (1)-acyltransferase"/>
    <property type="match status" value="1"/>
</dbReference>
<dbReference type="RefSeq" id="WP_132416332.1">
    <property type="nucleotide sequence ID" value="NZ_SKFG01000001.1"/>
</dbReference>
<accession>A0A4R4ERQ5</accession>
<dbReference type="PANTHER" id="PTHR10434:SF11">
    <property type="entry name" value="1-ACYL-SN-GLYCEROL-3-PHOSPHATE ACYLTRANSFERASE"/>
    <property type="match status" value="1"/>
</dbReference>
<comment type="caution">
    <text evidence="4">The sequence shown here is derived from an EMBL/GenBank/DDBJ whole genome shotgun (WGS) entry which is preliminary data.</text>
</comment>
<keyword evidence="1 4" id="KW-0808">Transferase</keyword>
<dbReference type="CDD" id="cd07989">
    <property type="entry name" value="LPLAT_AGPAT-like"/>
    <property type="match status" value="1"/>
</dbReference>
<sequence>MFYRFIRMLVNFIYTILFRLKTEGTENIPATGPVILCANHISVLDPPTVGIRIKRPVKFMAKEELFAKPILGVIIRNLGAFPVKRGGVSKESIKHTLTILREGNVLGIFPEGTTKGTTGGMGKKGVASFALKTGAAVVPVAIIGKYKLFQQVVVKYGKPVDLSEFDSGSSEDLELATEKIMAVIRAMIAEHQRK</sequence>
<dbReference type="PANTHER" id="PTHR10434">
    <property type="entry name" value="1-ACYL-SN-GLYCEROL-3-PHOSPHATE ACYLTRANSFERASE"/>
    <property type="match status" value="1"/>
</dbReference>
<dbReference type="GO" id="GO:0006654">
    <property type="term" value="P:phosphatidic acid biosynthetic process"/>
    <property type="evidence" value="ECO:0007669"/>
    <property type="project" value="TreeGrafter"/>
</dbReference>
<evidence type="ECO:0000256" key="2">
    <source>
        <dbReference type="ARBA" id="ARBA00023315"/>
    </source>
</evidence>
<dbReference type="Proteomes" id="UP000295418">
    <property type="component" value="Unassembled WGS sequence"/>
</dbReference>
<keyword evidence="5" id="KW-1185">Reference proteome</keyword>
<organism evidence="4 5">
    <name type="scientific">Paenibacillus albiflavus</name>
    <dbReference type="NCBI Taxonomy" id="2545760"/>
    <lineage>
        <taxon>Bacteria</taxon>
        <taxon>Bacillati</taxon>
        <taxon>Bacillota</taxon>
        <taxon>Bacilli</taxon>
        <taxon>Bacillales</taxon>
        <taxon>Paenibacillaceae</taxon>
        <taxon>Paenibacillus</taxon>
    </lineage>
</organism>
<gene>
    <name evidence="4" type="ORF">E0485_02885</name>
</gene>